<comment type="catalytic activity">
    <reaction evidence="10">
        <text>(R)-pantoate + NADP(+) = 2-dehydropantoate + NADPH + H(+)</text>
        <dbReference type="Rhea" id="RHEA:16233"/>
        <dbReference type="ChEBI" id="CHEBI:11561"/>
        <dbReference type="ChEBI" id="CHEBI:15378"/>
        <dbReference type="ChEBI" id="CHEBI:15980"/>
        <dbReference type="ChEBI" id="CHEBI:57783"/>
        <dbReference type="ChEBI" id="CHEBI:58349"/>
        <dbReference type="EC" id="1.1.1.169"/>
    </reaction>
</comment>
<evidence type="ECO:0000256" key="9">
    <source>
        <dbReference type="ARBA" id="ARBA00032024"/>
    </source>
</evidence>
<accession>Q3J682</accession>
<evidence type="ECO:0000259" key="13">
    <source>
        <dbReference type="Pfam" id="PF08546"/>
    </source>
</evidence>
<dbReference type="GO" id="GO:0015940">
    <property type="term" value="P:pantothenate biosynthetic process"/>
    <property type="evidence" value="ECO:0007669"/>
    <property type="project" value="UniProtKB-UniPathway"/>
</dbReference>
<dbReference type="KEGG" id="rsp:RSP_1558"/>
<dbReference type="SUPFAM" id="SSF51735">
    <property type="entry name" value="NAD(P)-binding Rossmann-fold domains"/>
    <property type="match status" value="1"/>
</dbReference>
<dbReference type="InterPro" id="IPR013332">
    <property type="entry name" value="KPR_N"/>
</dbReference>
<dbReference type="SUPFAM" id="SSF48179">
    <property type="entry name" value="6-phosphogluconate dehydrogenase C-terminal domain-like"/>
    <property type="match status" value="1"/>
</dbReference>
<dbReference type="InterPro" id="IPR008927">
    <property type="entry name" value="6-PGluconate_DH-like_C_sf"/>
</dbReference>
<dbReference type="NCBIfam" id="NF005089">
    <property type="entry name" value="PRK06522.1-4"/>
    <property type="match status" value="1"/>
</dbReference>
<dbReference type="Pfam" id="PF02558">
    <property type="entry name" value="ApbA"/>
    <property type="match status" value="1"/>
</dbReference>
<dbReference type="STRING" id="272943.RSP_1558"/>
<evidence type="ECO:0000256" key="5">
    <source>
        <dbReference type="ARBA" id="ARBA00019465"/>
    </source>
</evidence>
<gene>
    <name evidence="14" type="ORF">RSP_1558</name>
</gene>
<dbReference type="EC" id="1.1.1.169" evidence="4"/>
<dbReference type="FunFam" id="3.40.50.720:FF:000307">
    <property type="entry name" value="2-dehydropantoate 2-reductase"/>
    <property type="match status" value="1"/>
</dbReference>
<feature type="region of interest" description="Disordered" evidence="11">
    <location>
        <begin position="420"/>
        <end position="447"/>
    </location>
</feature>
<feature type="region of interest" description="Disordered" evidence="11">
    <location>
        <begin position="254"/>
        <end position="367"/>
    </location>
</feature>
<dbReference type="PhylomeDB" id="Q3J682"/>
<dbReference type="AlphaFoldDB" id="Q3J682"/>
<dbReference type="Pfam" id="PF08546">
    <property type="entry name" value="ApbA_C"/>
    <property type="match status" value="1"/>
</dbReference>
<comment type="similarity">
    <text evidence="3">Belongs to the ketopantoate reductase family.</text>
</comment>
<organism evidence="14 15">
    <name type="scientific">Cereibacter sphaeroides (strain ATCC 17023 / DSM 158 / JCM 6121 / CCUG 31486 / LMG 2827 / NBRC 12203 / NCIMB 8253 / ATH 2.4.1.)</name>
    <name type="common">Rhodobacter sphaeroides</name>
    <dbReference type="NCBI Taxonomy" id="272943"/>
    <lineage>
        <taxon>Bacteria</taxon>
        <taxon>Pseudomonadati</taxon>
        <taxon>Pseudomonadota</taxon>
        <taxon>Alphaproteobacteria</taxon>
        <taxon>Rhodobacterales</taxon>
        <taxon>Paracoccaceae</taxon>
        <taxon>Cereibacter</taxon>
    </lineage>
</organism>
<dbReference type="InterPro" id="IPR051402">
    <property type="entry name" value="KPR-Related"/>
</dbReference>
<dbReference type="InterPro" id="IPR013328">
    <property type="entry name" value="6PGD_dom2"/>
</dbReference>
<dbReference type="Gene3D" id="3.40.50.720">
    <property type="entry name" value="NAD(P)-binding Rossmann-like Domain"/>
    <property type="match status" value="1"/>
</dbReference>
<keyword evidence="7" id="KW-0521">NADP</keyword>
<feature type="compositionally biased region" description="Basic residues" evidence="11">
    <location>
        <begin position="258"/>
        <end position="268"/>
    </location>
</feature>
<dbReference type="PATRIC" id="fig|272943.9.peg.435"/>
<dbReference type="eggNOG" id="COG1893">
    <property type="taxonomic scope" value="Bacteria"/>
</dbReference>
<dbReference type="UniPathway" id="UPA00028">
    <property type="reaction ID" value="UER00004"/>
</dbReference>
<comment type="pathway">
    <text evidence="2">Cofactor biosynthesis; (R)-pantothenate biosynthesis; (R)-pantoate from 3-methyl-2-oxobutanoate: step 2/2.</text>
</comment>
<dbReference type="InterPro" id="IPR013752">
    <property type="entry name" value="KPA_reductase"/>
</dbReference>
<dbReference type="EMBL" id="CP000143">
    <property type="protein sequence ID" value="ABA77702.1"/>
    <property type="molecule type" value="Genomic_DNA"/>
</dbReference>
<comment type="function">
    <text evidence="1">Catalyzes the NADPH-dependent reduction of ketopantoate into pantoic acid.</text>
</comment>
<dbReference type="EnsemblBacteria" id="ABA77702">
    <property type="protein sequence ID" value="ABA77702"/>
    <property type="gene ID" value="RSP_1558"/>
</dbReference>
<keyword evidence="8 14" id="KW-0560">Oxidoreductase</keyword>
<dbReference type="GO" id="GO:0005737">
    <property type="term" value="C:cytoplasm"/>
    <property type="evidence" value="ECO:0007669"/>
    <property type="project" value="TreeGrafter"/>
</dbReference>
<dbReference type="Gene3D" id="1.10.1040.10">
    <property type="entry name" value="N-(1-d-carboxylethyl)-l-norvaline Dehydrogenase, domain 2"/>
    <property type="match status" value="1"/>
</dbReference>
<proteinExistence type="inferred from homology"/>
<dbReference type="Proteomes" id="UP000002703">
    <property type="component" value="Chromosome 1"/>
</dbReference>
<evidence type="ECO:0000259" key="12">
    <source>
        <dbReference type="Pfam" id="PF02558"/>
    </source>
</evidence>
<dbReference type="OrthoDB" id="9796561at2"/>
<feature type="region of interest" description="Disordered" evidence="11">
    <location>
        <begin position="372"/>
        <end position="391"/>
    </location>
</feature>
<keyword evidence="15" id="KW-1185">Reference proteome</keyword>
<dbReference type="GO" id="GO:0008677">
    <property type="term" value="F:2-dehydropantoate 2-reductase activity"/>
    <property type="evidence" value="ECO:0007669"/>
    <property type="project" value="UniProtKB-EC"/>
</dbReference>
<protein>
    <recommendedName>
        <fullName evidence="5">2-dehydropantoate 2-reductase</fullName>
        <ecNumber evidence="4">1.1.1.169</ecNumber>
    </recommendedName>
    <alternativeName>
        <fullName evidence="9">Ketopantoate reductase</fullName>
    </alternativeName>
</protein>
<evidence type="ECO:0000256" key="3">
    <source>
        <dbReference type="ARBA" id="ARBA00007870"/>
    </source>
</evidence>
<feature type="compositionally biased region" description="Gly residues" evidence="11">
    <location>
        <begin position="311"/>
        <end position="323"/>
    </location>
</feature>
<evidence type="ECO:0000256" key="11">
    <source>
        <dbReference type="SAM" id="MobiDB-lite"/>
    </source>
</evidence>
<evidence type="ECO:0000256" key="6">
    <source>
        <dbReference type="ARBA" id="ARBA00022655"/>
    </source>
</evidence>
<evidence type="ECO:0000256" key="10">
    <source>
        <dbReference type="ARBA" id="ARBA00048793"/>
    </source>
</evidence>
<dbReference type="InterPro" id="IPR036291">
    <property type="entry name" value="NAD(P)-bd_dom_sf"/>
</dbReference>
<evidence type="ECO:0000256" key="1">
    <source>
        <dbReference type="ARBA" id="ARBA00002919"/>
    </source>
</evidence>
<sequence>MRICIFGAGAIGGYMGAKLAAAGADVSLVARGPHLAAMQARGLTLIEEGGTRTVPVRAASDPAALGPQDYVIVTLKAHSVPAVVPQLSRLLGAEGTLVSGVNGLPWWYFHRHGGPLEGRRLESVDPGGVQWDGLGPDRVLGCVVYPAAEVVEPGAVRHLEGNRFSLGEPSGEKSDRALRLSEALTAAGLKAPVRPRLRDEIWVKLWGNLSFNPISALTGATLDRLCTDPGTRAVARSMMLEAQAIAERLGGQVSHRCGAPHRRGRSRRCAPDVDAAGSRSRAADGDRGAGGVRGGTWPHREPADAHHRHGAGNGAAPGKGGGSDLSAWPVGCGKAGGSAPGPPGYLGQNERARGASDPRVPGRGLPREDVSRRTDLLCPGGPGEAAGSRARAAGLGPRHGRLGWSARHSLPIFTLEKYPRGVRGADSPPAFAQAPSARSRYSSTLSR</sequence>
<evidence type="ECO:0000256" key="2">
    <source>
        <dbReference type="ARBA" id="ARBA00004994"/>
    </source>
</evidence>
<evidence type="ECO:0000256" key="7">
    <source>
        <dbReference type="ARBA" id="ARBA00022857"/>
    </source>
</evidence>
<evidence type="ECO:0000313" key="15">
    <source>
        <dbReference type="Proteomes" id="UP000002703"/>
    </source>
</evidence>
<feature type="domain" description="Ketopantoate reductase N-terminal" evidence="12">
    <location>
        <begin position="3"/>
        <end position="169"/>
    </location>
</feature>
<reference evidence="15" key="1">
    <citation type="submission" date="2005-09" db="EMBL/GenBank/DDBJ databases">
        <title>Complete sequence of chromosome 1 of Rhodobacter sphaeroides 2.4.1.</title>
        <authorList>
            <person name="Copeland A."/>
            <person name="Lucas S."/>
            <person name="Lapidus A."/>
            <person name="Barry K."/>
            <person name="Detter J.C."/>
            <person name="Glavina T."/>
            <person name="Hammon N."/>
            <person name="Israni S."/>
            <person name="Pitluck S."/>
            <person name="Richardson P."/>
            <person name="Mackenzie C."/>
            <person name="Choudhary M."/>
            <person name="Larimer F."/>
            <person name="Hauser L.J."/>
            <person name="Land M."/>
            <person name="Donohue T.J."/>
            <person name="Kaplan S."/>
        </authorList>
    </citation>
    <scope>NUCLEOTIDE SEQUENCE [LARGE SCALE GENOMIC DNA]</scope>
    <source>
        <strain evidence="15">ATCC 17023 / DSM 158 / JCM 6121 / CCUG 31486 / LMG 2827 / NBRC 12203 / NCIMB 8253 / ATH 2.4.1.</strain>
    </source>
</reference>
<dbReference type="PANTHER" id="PTHR21708">
    <property type="entry name" value="PROBABLE 2-DEHYDROPANTOATE 2-REDUCTASE"/>
    <property type="match status" value="1"/>
</dbReference>
<evidence type="ECO:0000256" key="4">
    <source>
        <dbReference type="ARBA" id="ARBA00013014"/>
    </source>
</evidence>
<name>Q3J682_CERS4</name>
<dbReference type="PANTHER" id="PTHR21708:SF45">
    <property type="entry name" value="2-DEHYDROPANTOATE 2-REDUCTASE"/>
    <property type="match status" value="1"/>
</dbReference>
<feature type="domain" description="Ketopantoate reductase C-terminal" evidence="13">
    <location>
        <begin position="197"/>
        <end position="255"/>
    </location>
</feature>
<evidence type="ECO:0000313" key="14">
    <source>
        <dbReference type="EMBL" id="ABA77702.1"/>
    </source>
</evidence>
<keyword evidence="6" id="KW-0566">Pantothenate biosynthesis</keyword>
<evidence type="ECO:0000256" key="8">
    <source>
        <dbReference type="ARBA" id="ARBA00023002"/>
    </source>
</evidence>